<evidence type="ECO:0000256" key="2">
    <source>
        <dbReference type="ARBA" id="ARBA00023163"/>
    </source>
</evidence>
<keyword evidence="1" id="KW-0805">Transcription regulation</keyword>
<keyword evidence="5" id="KW-1185">Reference proteome</keyword>
<reference evidence="5" key="1">
    <citation type="submission" date="2016-09" db="EMBL/GenBank/DDBJ databases">
        <authorList>
            <person name="Gulvik C.A."/>
        </authorList>
    </citation>
    <scope>NUCLEOTIDE SEQUENCE [LARGE SCALE GENOMIC DNA]</scope>
    <source>
        <strain evidence="5">LMG 8895</strain>
    </source>
</reference>
<evidence type="ECO:0000313" key="5">
    <source>
        <dbReference type="Proteomes" id="UP000095094"/>
    </source>
</evidence>
<evidence type="ECO:0000259" key="3">
    <source>
        <dbReference type="Pfam" id="PF05043"/>
    </source>
</evidence>
<dbReference type="Gene3D" id="1.10.10.10">
    <property type="entry name" value="Winged helix-like DNA-binding domain superfamily/Winged helix DNA-binding domain"/>
    <property type="match status" value="1"/>
</dbReference>
<keyword evidence="2" id="KW-0804">Transcription</keyword>
<name>A0A1E5GIL7_9ENTE</name>
<dbReference type="AlphaFoldDB" id="A0A1E5GIL7"/>
<dbReference type="SUPFAM" id="SSF46785">
    <property type="entry name" value="Winged helix' DNA-binding domain"/>
    <property type="match status" value="1"/>
</dbReference>
<feature type="domain" description="Mga helix-turn-helix" evidence="3">
    <location>
        <begin position="79"/>
        <end position="161"/>
    </location>
</feature>
<accession>A0A1E5GIL7</accession>
<evidence type="ECO:0000256" key="1">
    <source>
        <dbReference type="ARBA" id="ARBA00023015"/>
    </source>
</evidence>
<dbReference type="InterPro" id="IPR036388">
    <property type="entry name" value="WH-like_DNA-bd_sf"/>
</dbReference>
<dbReference type="InterPro" id="IPR007737">
    <property type="entry name" value="Mga_HTH"/>
</dbReference>
<proteinExistence type="predicted"/>
<comment type="caution">
    <text evidence="4">The sequence shown here is derived from an EMBL/GenBank/DDBJ whole genome shotgun (WGS) entry which is preliminary data.</text>
</comment>
<organism evidence="4 5">
    <name type="scientific">Enterococcus termitis</name>
    <dbReference type="NCBI Taxonomy" id="332950"/>
    <lineage>
        <taxon>Bacteria</taxon>
        <taxon>Bacillati</taxon>
        <taxon>Bacillota</taxon>
        <taxon>Bacilli</taxon>
        <taxon>Lactobacillales</taxon>
        <taxon>Enterococcaceae</taxon>
        <taxon>Enterococcus</taxon>
    </lineage>
</organism>
<dbReference type="InterPro" id="IPR036390">
    <property type="entry name" value="WH_DNA-bd_sf"/>
</dbReference>
<dbReference type="EMBL" id="MIJY01000034">
    <property type="protein sequence ID" value="OEG12451.1"/>
    <property type="molecule type" value="Genomic_DNA"/>
</dbReference>
<dbReference type="Pfam" id="PF05043">
    <property type="entry name" value="Mga"/>
    <property type="match status" value="1"/>
</dbReference>
<dbReference type="PANTHER" id="PTHR30185:SF18">
    <property type="entry name" value="TRANSCRIPTIONAL REGULATOR MTLR"/>
    <property type="match status" value="1"/>
</dbReference>
<protein>
    <recommendedName>
        <fullName evidence="3">Mga helix-turn-helix domain-containing protein</fullName>
    </recommendedName>
</protein>
<dbReference type="InterPro" id="IPR050661">
    <property type="entry name" value="BglG_antiterminators"/>
</dbReference>
<dbReference type="Proteomes" id="UP000095094">
    <property type="component" value="Unassembled WGS sequence"/>
</dbReference>
<sequence>MKDFLSDQDNMKVNVLAMIIQRGEYVKLSEISERLSLSAKTVRSIILSLEENPYIEEQSIDINYNKVGKMKSVKIINGSLTDASFYYLEKSILFLMIKELFLKGVLNKKKFCSDYFISPATFSRNRTKLKSTFLSFGLCLTKQNRLDGPELKIRNFYFLLFYNASSKWLFSREMKHFLNHSLLAHFPGLVKIDPGKKQMLRLAIYIIIVRNNQNCPSNKTLKLHLEGSLKELYVTIESYFSDSFPYFENKIAEAQYLFIFILKNQIKKIDEEELNIYEPLKEHNEVMSFFAKEIITHFFIEKKESEKKLIPNISLYFIYLESSFFDIARFQYININEFYFQRNQFETKLRQSTEKIAQKLYQTFPIFFEEIEHKNEKNRKAIVNSMVSFIYNLKIKYEPPLSQPVVSIYVQNSKEYAEEIIQHKIERVFSNRVEIRKHYHPDIDLYVTDKEYETPNSKAKRIYVPNYRDSFTMHKLFEVIEHLIEEKVSSEPLEYM</sequence>
<dbReference type="PANTHER" id="PTHR30185">
    <property type="entry name" value="CRYPTIC BETA-GLUCOSIDE BGL OPERON ANTITERMINATOR"/>
    <property type="match status" value="1"/>
</dbReference>
<gene>
    <name evidence="4" type="ORF">BCR25_07905</name>
</gene>
<evidence type="ECO:0000313" key="4">
    <source>
        <dbReference type="EMBL" id="OEG12451.1"/>
    </source>
</evidence>